<accession>A0A251RWY1</accession>
<proteinExistence type="predicted"/>
<keyword evidence="4" id="KW-1185">Reference proteome</keyword>
<reference evidence="3" key="2">
    <citation type="submission" date="2017-02" db="EMBL/GenBank/DDBJ databases">
        <title>Sunflower complete genome.</title>
        <authorList>
            <person name="Langlade N."/>
            <person name="Munos S."/>
        </authorList>
    </citation>
    <scope>NUCLEOTIDE SEQUENCE [LARGE SCALE GENOMIC DNA]</scope>
    <source>
        <tissue evidence="3">Leaves</tissue>
    </source>
</reference>
<dbReference type="EMBL" id="MNCJ02000326">
    <property type="protein sequence ID" value="KAF5782308.1"/>
    <property type="molecule type" value="Genomic_DNA"/>
</dbReference>
<feature type="region of interest" description="Disordered" evidence="1">
    <location>
        <begin position="1"/>
        <end position="30"/>
    </location>
</feature>
<gene>
    <name evidence="3" type="ORF">HannXRQ_Chr16g0505331</name>
    <name evidence="2" type="ORF">HanXRQr2_Chr11g0494361</name>
</gene>
<name>A0A251RWY1_HELAN</name>
<dbReference type="Gramene" id="mRNA:HanXRQr2_Chr11g0494361">
    <property type="protein sequence ID" value="CDS:HanXRQr2_Chr11g0494361.1"/>
    <property type="gene ID" value="HanXRQr2_Chr11g0494361"/>
</dbReference>
<evidence type="ECO:0000256" key="1">
    <source>
        <dbReference type="SAM" id="MobiDB-lite"/>
    </source>
</evidence>
<evidence type="ECO:0000313" key="4">
    <source>
        <dbReference type="Proteomes" id="UP000215914"/>
    </source>
</evidence>
<evidence type="ECO:0000313" key="3">
    <source>
        <dbReference type="EMBL" id="OTF90957.1"/>
    </source>
</evidence>
<organism evidence="3 4">
    <name type="scientific">Helianthus annuus</name>
    <name type="common">Common sunflower</name>
    <dbReference type="NCBI Taxonomy" id="4232"/>
    <lineage>
        <taxon>Eukaryota</taxon>
        <taxon>Viridiplantae</taxon>
        <taxon>Streptophyta</taxon>
        <taxon>Embryophyta</taxon>
        <taxon>Tracheophyta</taxon>
        <taxon>Spermatophyta</taxon>
        <taxon>Magnoliopsida</taxon>
        <taxon>eudicotyledons</taxon>
        <taxon>Gunneridae</taxon>
        <taxon>Pentapetalae</taxon>
        <taxon>asterids</taxon>
        <taxon>campanulids</taxon>
        <taxon>Asterales</taxon>
        <taxon>Asteraceae</taxon>
        <taxon>Asteroideae</taxon>
        <taxon>Heliantheae alliance</taxon>
        <taxon>Heliantheae</taxon>
        <taxon>Helianthus</taxon>
    </lineage>
</organism>
<reference evidence="2" key="3">
    <citation type="submission" date="2020-06" db="EMBL/GenBank/DDBJ databases">
        <title>Helianthus annuus Genome sequencing and assembly Release 2.</title>
        <authorList>
            <person name="Gouzy J."/>
            <person name="Langlade N."/>
            <person name="Munos S."/>
        </authorList>
    </citation>
    <scope>NUCLEOTIDE SEQUENCE</scope>
    <source>
        <tissue evidence="2">Leaves</tissue>
    </source>
</reference>
<dbReference type="InParanoid" id="A0A251RWY1"/>
<dbReference type="Proteomes" id="UP000215914">
    <property type="component" value="Chromosome 16"/>
</dbReference>
<evidence type="ECO:0000313" key="2">
    <source>
        <dbReference type="EMBL" id="KAF5782308.1"/>
    </source>
</evidence>
<dbReference type="EMBL" id="CM007905">
    <property type="protein sequence ID" value="OTF90957.1"/>
    <property type="molecule type" value="Genomic_DNA"/>
</dbReference>
<dbReference type="AlphaFoldDB" id="A0A251RWY1"/>
<feature type="compositionally biased region" description="Polar residues" evidence="1">
    <location>
        <begin position="1"/>
        <end position="27"/>
    </location>
</feature>
<sequence length="76" mass="8678">MPKQPITNKWQVNGQKATPQTLLSSKTDPTKEGGVLKPVVDLKLDRFHQTCFIIGFGSGQNWFRFTNRFFCSPLHL</sequence>
<protein>
    <submittedName>
        <fullName evidence="3">Uncharacterized protein</fullName>
    </submittedName>
</protein>
<reference evidence="2 4" key="1">
    <citation type="journal article" date="2017" name="Nature">
        <title>The sunflower genome provides insights into oil metabolism, flowering and Asterid evolution.</title>
        <authorList>
            <person name="Badouin H."/>
            <person name="Gouzy J."/>
            <person name="Grassa C.J."/>
            <person name="Murat F."/>
            <person name="Staton S.E."/>
            <person name="Cottret L."/>
            <person name="Lelandais-Briere C."/>
            <person name="Owens G.L."/>
            <person name="Carrere S."/>
            <person name="Mayjonade B."/>
            <person name="Legrand L."/>
            <person name="Gill N."/>
            <person name="Kane N.C."/>
            <person name="Bowers J.E."/>
            <person name="Hubner S."/>
            <person name="Bellec A."/>
            <person name="Berard A."/>
            <person name="Berges H."/>
            <person name="Blanchet N."/>
            <person name="Boniface M.C."/>
            <person name="Brunel D."/>
            <person name="Catrice O."/>
            <person name="Chaidir N."/>
            <person name="Claudel C."/>
            <person name="Donnadieu C."/>
            <person name="Faraut T."/>
            <person name="Fievet G."/>
            <person name="Helmstetter N."/>
            <person name="King M."/>
            <person name="Knapp S.J."/>
            <person name="Lai Z."/>
            <person name="Le Paslier M.C."/>
            <person name="Lippi Y."/>
            <person name="Lorenzon L."/>
            <person name="Mandel J.R."/>
            <person name="Marage G."/>
            <person name="Marchand G."/>
            <person name="Marquand E."/>
            <person name="Bret-Mestries E."/>
            <person name="Morien E."/>
            <person name="Nambeesan S."/>
            <person name="Nguyen T."/>
            <person name="Pegot-Espagnet P."/>
            <person name="Pouilly N."/>
            <person name="Raftis F."/>
            <person name="Sallet E."/>
            <person name="Schiex T."/>
            <person name="Thomas J."/>
            <person name="Vandecasteele C."/>
            <person name="Vares D."/>
            <person name="Vear F."/>
            <person name="Vautrin S."/>
            <person name="Crespi M."/>
            <person name="Mangin B."/>
            <person name="Burke J.M."/>
            <person name="Salse J."/>
            <person name="Munos S."/>
            <person name="Vincourt P."/>
            <person name="Rieseberg L.H."/>
            <person name="Langlade N.B."/>
        </authorList>
    </citation>
    <scope>NUCLEOTIDE SEQUENCE [LARGE SCALE GENOMIC DNA]</scope>
    <source>
        <strain evidence="4">cv. SF193</strain>
        <tissue evidence="2">Leaves</tissue>
    </source>
</reference>